<dbReference type="PROSITE" id="PS50109">
    <property type="entry name" value="HIS_KIN"/>
    <property type="match status" value="1"/>
</dbReference>
<dbReference type="InterPro" id="IPR050980">
    <property type="entry name" value="2C_sensor_his_kinase"/>
</dbReference>
<evidence type="ECO:0000313" key="9">
    <source>
        <dbReference type="Proteomes" id="UP000697995"/>
    </source>
</evidence>
<sequence>MPGFFLALALLLAAFAGWRTLLLSARLRAARAAEAMAQRRAEGRARCLAMVARELQGPGLSLLAEAPGLPEAQRIAVAAAGQQILRLTDDISDYLAGEAGPRRLTPEPLVLAPLLQEAVAQVATQLGGSRRHWRLAEGFAGLTLRADRRALLGALTQVLNRAARMTRDGDSIDLRPVLTEEAVAIVVEDEGAGLAAADLAAGAPEAGLQGTRGLGFGLAVARSLLEAHGGSLRLEALHGVGGRAWLTLPRDRLVVAAG</sequence>
<protein>
    <recommendedName>
        <fullName evidence="2">histidine kinase</fullName>
        <ecNumber evidence="2">2.7.13.3</ecNumber>
    </recommendedName>
</protein>
<dbReference type="Pfam" id="PF02518">
    <property type="entry name" value="HATPase_c"/>
    <property type="match status" value="1"/>
</dbReference>
<keyword evidence="3" id="KW-0597">Phosphoprotein</keyword>
<dbReference type="InterPro" id="IPR005467">
    <property type="entry name" value="His_kinase_dom"/>
</dbReference>
<organism evidence="8 9">
    <name type="scientific">Paracraurococcus ruber</name>
    <dbReference type="NCBI Taxonomy" id="77675"/>
    <lineage>
        <taxon>Bacteria</taxon>
        <taxon>Pseudomonadati</taxon>
        <taxon>Pseudomonadota</taxon>
        <taxon>Alphaproteobacteria</taxon>
        <taxon>Acetobacterales</taxon>
        <taxon>Roseomonadaceae</taxon>
        <taxon>Paracraurococcus</taxon>
    </lineage>
</organism>
<dbReference type="SMART" id="SM00387">
    <property type="entry name" value="HATPase_c"/>
    <property type="match status" value="1"/>
</dbReference>
<dbReference type="InterPro" id="IPR003594">
    <property type="entry name" value="HATPase_dom"/>
</dbReference>
<feature type="domain" description="Histidine kinase" evidence="7">
    <location>
        <begin position="50"/>
        <end position="252"/>
    </location>
</feature>
<evidence type="ECO:0000256" key="6">
    <source>
        <dbReference type="ARBA" id="ARBA00023012"/>
    </source>
</evidence>
<evidence type="ECO:0000259" key="7">
    <source>
        <dbReference type="PROSITE" id="PS50109"/>
    </source>
</evidence>
<dbReference type="Gene3D" id="3.30.565.10">
    <property type="entry name" value="Histidine kinase-like ATPase, C-terminal domain"/>
    <property type="match status" value="1"/>
</dbReference>
<keyword evidence="4" id="KW-0808">Transferase</keyword>
<comment type="caution">
    <text evidence="8">The sequence shown here is derived from an EMBL/GenBank/DDBJ whole genome shotgun (WGS) entry which is preliminary data.</text>
</comment>
<dbReference type="PANTHER" id="PTHR44936:SF9">
    <property type="entry name" value="SENSOR PROTEIN CREC"/>
    <property type="match status" value="1"/>
</dbReference>
<evidence type="ECO:0000256" key="2">
    <source>
        <dbReference type="ARBA" id="ARBA00012438"/>
    </source>
</evidence>
<dbReference type="EC" id="2.7.13.3" evidence="2"/>
<gene>
    <name evidence="8" type="ORF">CKO45_29475</name>
</gene>
<reference evidence="8 9" key="1">
    <citation type="journal article" date="2020" name="Microorganisms">
        <title>Osmotic Adaptation and Compatible Solute Biosynthesis of Phototrophic Bacteria as Revealed from Genome Analyses.</title>
        <authorList>
            <person name="Imhoff J.F."/>
            <person name="Rahn T."/>
            <person name="Kunzel S."/>
            <person name="Keller A."/>
            <person name="Neulinger S.C."/>
        </authorList>
    </citation>
    <scope>NUCLEOTIDE SEQUENCE [LARGE SCALE GENOMIC DNA]</scope>
    <source>
        <strain evidence="8 9">DSM 15382</strain>
    </source>
</reference>
<dbReference type="EMBL" id="NRSG01000519">
    <property type="protein sequence ID" value="MBK1662319.1"/>
    <property type="molecule type" value="Genomic_DNA"/>
</dbReference>
<dbReference type="PANTHER" id="PTHR44936">
    <property type="entry name" value="SENSOR PROTEIN CREC"/>
    <property type="match status" value="1"/>
</dbReference>
<comment type="catalytic activity">
    <reaction evidence="1">
        <text>ATP + protein L-histidine = ADP + protein N-phospho-L-histidine.</text>
        <dbReference type="EC" id="2.7.13.3"/>
    </reaction>
</comment>
<keyword evidence="6" id="KW-0902">Two-component regulatory system</keyword>
<dbReference type="Proteomes" id="UP000697995">
    <property type="component" value="Unassembled WGS sequence"/>
</dbReference>
<accession>A0ABS1D678</accession>
<evidence type="ECO:0000256" key="4">
    <source>
        <dbReference type="ARBA" id="ARBA00022679"/>
    </source>
</evidence>
<dbReference type="InterPro" id="IPR036890">
    <property type="entry name" value="HATPase_C_sf"/>
</dbReference>
<proteinExistence type="predicted"/>
<evidence type="ECO:0000256" key="3">
    <source>
        <dbReference type="ARBA" id="ARBA00022553"/>
    </source>
</evidence>
<dbReference type="SUPFAM" id="SSF55874">
    <property type="entry name" value="ATPase domain of HSP90 chaperone/DNA topoisomerase II/histidine kinase"/>
    <property type="match status" value="1"/>
</dbReference>
<evidence type="ECO:0000256" key="5">
    <source>
        <dbReference type="ARBA" id="ARBA00022777"/>
    </source>
</evidence>
<keyword evidence="5" id="KW-0418">Kinase</keyword>
<evidence type="ECO:0000256" key="1">
    <source>
        <dbReference type="ARBA" id="ARBA00000085"/>
    </source>
</evidence>
<name>A0ABS1D678_9PROT</name>
<evidence type="ECO:0000313" key="8">
    <source>
        <dbReference type="EMBL" id="MBK1662319.1"/>
    </source>
</evidence>
<keyword evidence="9" id="KW-1185">Reference proteome</keyword>